<protein>
    <submittedName>
        <fullName evidence="1">Uncharacterized protein</fullName>
    </submittedName>
</protein>
<dbReference type="Gramene" id="Psat04G0110700-T1">
    <property type="protein sequence ID" value="KAI5415943.1"/>
    <property type="gene ID" value="KIW84_041107"/>
</dbReference>
<comment type="caution">
    <text evidence="1">The sequence shown here is derived from an EMBL/GenBank/DDBJ whole genome shotgun (WGS) entry which is preliminary data.</text>
</comment>
<organism evidence="1 2">
    <name type="scientific">Pisum sativum</name>
    <name type="common">Garden pea</name>
    <name type="synonym">Lathyrus oleraceus</name>
    <dbReference type="NCBI Taxonomy" id="3888"/>
    <lineage>
        <taxon>Eukaryota</taxon>
        <taxon>Viridiplantae</taxon>
        <taxon>Streptophyta</taxon>
        <taxon>Embryophyta</taxon>
        <taxon>Tracheophyta</taxon>
        <taxon>Spermatophyta</taxon>
        <taxon>Magnoliopsida</taxon>
        <taxon>eudicotyledons</taxon>
        <taxon>Gunneridae</taxon>
        <taxon>Pentapetalae</taxon>
        <taxon>rosids</taxon>
        <taxon>fabids</taxon>
        <taxon>Fabales</taxon>
        <taxon>Fabaceae</taxon>
        <taxon>Papilionoideae</taxon>
        <taxon>50 kb inversion clade</taxon>
        <taxon>NPAAA clade</taxon>
        <taxon>Hologalegina</taxon>
        <taxon>IRL clade</taxon>
        <taxon>Fabeae</taxon>
        <taxon>Lathyrus</taxon>
    </lineage>
</organism>
<proteinExistence type="predicted"/>
<sequence>MWPGSKTPHHQSQSSGLLLRWTSPDWSTTNHHQNEKVRHGFKEKMLKSLNLASILSNSKYMKRYRELNFEDHELSCFVLTSKQLNLVAYIGFSDLFLAGERIKNMIKMGKIQNSASTYGVVKKPFVTYSKKREGETNAAAVVRTRTLTYRLPYQQVAVVTSVQQSQQQPFTILVQP</sequence>
<dbReference type="AlphaFoldDB" id="A0A9D5ANX1"/>
<dbReference type="EMBL" id="JAMSHJ010000004">
    <property type="protein sequence ID" value="KAI5415943.1"/>
    <property type="molecule type" value="Genomic_DNA"/>
</dbReference>
<evidence type="ECO:0000313" key="1">
    <source>
        <dbReference type="EMBL" id="KAI5415943.1"/>
    </source>
</evidence>
<accession>A0A9D5ANX1</accession>
<name>A0A9D5ANX1_PEA</name>
<evidence type="ECO:0000313" key="2">
    <source>
        <dbReference type="Proteomes" id="UP001058974"/>
    </source>
</evidence>
<dbReference type="Proteomes" id="UP001058974">
    <property type="component" value="Chromosome 4"/>
</dbReference>
<reference evidence="1 2" key="1">
    <citation type="journal article" date="2022" name="Nat. Genet.">
        <title>Improved pea reference genome and pan-genome highlight genomic features and evolutionary characteristics.</title>
        <authorList>
            <person name="Yang T."/>
            <person name="Liu R."/>
            <person name="Luo Y."/>
            <person name="Hu S."/>
            <person name="Wang D."/>
            <person name="Wang C."/>
            <person name="Pandey M.K."/>
            <person name="Ge S."/>
            <person name="Xu Q."/>
            <person name="Li N."/>
            <person name="Li G."/>
            <person name="Huang Y."/>
            <person name="Saxena R.K."/>
            <person name="Ji Y."/>
            <person name="Li M."/>
            <person name="Yan X."/>
            <person name="He Y."/>
            <person name="Liu Y."/>
            <person name="Wang X."/>
            <person name="Xiang C."/>
            <person name="Varshney R.K."/>
            <person name="Ding H."/>
            <person name="Gao S."/>
            <person name="Zong X."/>
        </authorList>
    </citation>
    <scope>NUCLEOTIDE SEQUENCE [LARGE SCALE GENOMIC DNA]</scope>
    <source>
        <strain evidence="1 2">cv. Zhongwan 6</strain>
    </source>
</reference>
<gene>
    <name evidence="1" type="ORF">KIW84_041107</name>
</gene>
<keyword evidence="2" id="KW-1185">Reference proteome</keyword>